<dbReference type="EMBL" id="QWET01000005">
    <property type="protein sequence ID" value="RIH65709.1"/>
    <property type="molecule type" value="Genomic_DNA"/>
</dbReference>
<dbReference type="SUPFAM" id="SSF88713">
    <property type="entry name" value="Glycoside hydrolase/deacetylase"/>
    <property type="match status" value="1"/>
</dbReference>
<evidence type="ECO:0000313" key="1">
    <source>
        <dbReference type="EMBL" id="RIH65709.1"/>
    </source>
</evidence>
<dbReference type="GO" id="GO:0005975">
    <property type="term" value="P:carbohydrate metabolic process"/>
    <property type="evidence" value="ECO:0007669"/>
    <property type="project" value="InterPro"/>
</dbReference>
<sequence length="356" mass="41860">MNFVLTLDYELFGDGSGNVFRHMIEPTNRVLQICDKYGIKTTLFLEVVEYLKLKQEWDRGNTMGYQNNPVEAIEKQLQDAAVNGHDIQLHIHPQWVDARYENEEWKVDLSNWRLGSFRETGGYTIERLLEEGKRTIESIICPVLPDYECIALRAGGYNIMPSDTVYKAMKKTGLKLDSSVFPGGYEEGELSNYDYRFVSDKLDYWWANPEDMTQMSGNHREILEVPIFAMKDRRWRKVFNYHRLKSMFLSTKPATSSLSKSKTGKMSYGEKIKFLWEKESFTWDFFLYGTGLHHRFFNYIDNKLSKERNYVVLIAHPKSPFNEKAFKNLIKRVNKRNGSFKTMARCYTEMNPQNNH</sequence>
<dbReference type="InterPro" id="IPR011330">
    <property type="entry name" value="Glyco_hydro/deAcase_b/a-brl"/>
</dbReference>
<comment type="caution">
    <text evidence="1">The sequence shown here is derived from an EMBL/GenBank/DDBJ whole genome shotgun (WGS) entry which is preliminary data.</text>
</comment>
<name>A0A399D229_9BACT</name>
<dbReference type="OrthoDB" id="8597776at2"/>
<evidence type="ECO:0008006" key="3">
    <source>
        <dbReference type="Google" id="ProtNLM"/>
    </source>
</evidence>
<reference evidence="1 2" key="1">
    <citation type="journal article" date="2015" name="Int. J. Syst. Evol. Microbiol.">
        <title>Mariniphaga sediminis sp. nov., isolated from coastal sediment.</title>
        <authorList>
            <person name="Wang F.Q."/>
            <person name="Shen Q.Y."/>
            <person name="Chen G.J."/>
            <person name="Du Z.J."/>
        </authorList>
    </citation>
    <scope>NUCLEOTIDE SEQUENCE [LARGE SCALE GENOMIC DNA]</scope>
    <source>
        <strain evidence="1 2">SY21</strain>
    </source>
</reference>
<dbReference type="RefSeq" id="WP_119349550.1">
    <property type="nucleotide sequence ID" value="NZ_QWET01000005.1"/>
</dbReference>
<keyword evidence="2" id="KW-1185">Reference proteome</keyword>
<evidence type="ECO:0000313" key="2">
    <source>
        <dbReference type="Proteomes" id="UP000266441"/>
    </source>
</evidence>
<dbReference type="Proteomes" id="UP000266441">
    <property type="component" value="Unassembled WGS sequence"/>
</dbReference>
<gene>
    <name evidence="1" type="ORF">D1164_08605</name>
</gene>
<protein>
    <recommendedName>
        <fullName evidence="3">NodB homology domain-containing protein</fullName>
    </recommendedName>
</protein>
<organism evidence="1 2">
    <name type="scientific">Mariniphaga sediminis</name>
    <dbReference type="NCBI Taxonomy" id="1628158"/>
    <lineage>
        <taxon>Bacteria</taxon>
        <taxon>Pseudomonadati</taxon>
        <taxon>Bacteroidota</taxon>
        <taxon>Bacteroidia</taxon>
        <taxon>Marinilabiliales</taxon>
        <taxon>Prolixibacteraceae</taxon>
        <taxon>Mariniphaga</taxon>
    </lineage>
</organism>
<dbReference type="AlphaFoldDB" id="A0A399D229"/>
<accession>A0A399D229</accession>
<dbReference type="Gene3D" id="3.20.20.370">
    <property type="entry name" value="Glycoside hydrolase/deacetylase"/>
    <property type="match status" value="1"/>
</dbReference>
<proteinExistence type="predicted"/>